<dbReference type="InterPro" id="IPR014729">
    <property type="entry name" value="Rossmann-like_a/b/a_fold"/>
</dbReference>
<evidence type="ECO:0000313" key="3">
    <source>
        <dbReference type="Proteomes" id="UP000697802"/>
    </source>
</evidence>
<proteinExistence type="predicted"/>
<sequence length="281" mass="32751">MINVVSISGGRTSAYLVYLMEQRRKQGEDVRYVFMDTGAEHPSTYKFLRNVIGFWNIPHHIFIILQAEMNPELGKSNGYKVWTPNDIQTRMPIYKPFMDMVKKYGTPYIGGAFCTDRLKLRPFRDYCNDHFGRGNYQTWIGIRADEPRRLTKKEGVSYLADISDFDKQDVLDWWKTQLFDLTIPEHLGNCVFCIKKSSKKLGLACRDEPIIKMVFEEYCIKSKHVRDGHRKTPKEIMYRGNLSLDGIATMYSNADYQNLYQEMIAAKRFDTGSCSESCEIF</sequence>
<comment type="caution">
    <text evidence="2">The sequence shown here is derived from an EMBL/GenBank/DDBJ whole genome shotgun (WGS) entry which is preliminary data.</text>
</comment>
<dbReference type="InterPro" id="IPR002500">
    <property type="entry name" value="PAPS_reduct_dom"/>
</dbReference>
<keyword evidence="3" id="KW-1185">Reference proteome</keyword>
<dbReference type="EMBL" id="PUJU01000094">
    <property type="protein sequence ID" value="NHB90336.1"/>
    <property type="molecule type" value="Genomic_DNA"/>
</dbReference>
<organism evidence="2 3">
    <name type="scientific">Photorhabdus tasmaniensis</name>
    <dbReference type="NCBI Taxonomy" id="1004159"/>
    <lineage>
        <taxon>Bacteria</taxon>
        <taxon>Pseudomonadati</taxon>
        <taxon>Pseudomonadota</taxon>
        <taxon>Gammaproteobacteria</taxon>
        <taxon>Enterobacterales</taxon>
        <taxon>Morganellaceae</taxon>
        <taxon>Photorhabdus</taxon>
    </lineage>
</organism>
<feature type="domain" description="Phosphoadenosine phosphosulphate reductase" evidence="1">
    <location>
        <begin position="3"/>
        <end position="153"/>
    </location>
</feature>
<accession>A0ABX0GQ50</accession>
<dbReference type="RefSeq" id="WP_133812552.1">
    <property type="nucleotide sequence ID" value="NZ_CAWPIF010000094.1"/>
</dbReference>
<evidence type="ECO:0000259" key="1">
    <source>
        <dbReference type="Pfam" id="PF01507"/>
    </source>
</evidence>
<reference evidence="2 3" key="1">
    <citation type="submission" date="2018-02" db="EMBL/GenBank/DDBJ databases">
        <authorList>
            <person name="Machado R.A."/>
        </authorList>
    </citation>
    <scope>NUCLEOTIDE SEQUENCE [LARGE SCALE GENOMIC DNA]</scope>
    <source>
        <strain evidence="2 3">T327</strain>
    </source>
</reference>
<dbReference type="Gene3D" id="3.40.50.620">
    <property type="entry name" value="HUPs"/>
    <property type="match status" value="1"/>
</dbReference>
<dbReference type="Proteomes" id="UP000697802">
    <property type="component" value="Unassembled WGS sequence"/>
</dbReference>
<protein>
    <recommendedName>
        <fullName evidence="1">Phosphoadenosine phosphosulphate reductase domain-containing protein</fullName>
    </recommendedName>
</protein>
<dbReference type="Pfam" id="PF01507">
    <property type="entry name" value="PAPS_reduct"/>
    <property type="match status" value="1"/>
</dbReference>
<evidence type="ECO:0000313" key="2">
    <source>
        <dbReference type="EMBL" id="NHB90336.1"/>
    </source>
</evidence>
<gene>
    <name evidence="2" type="ORF">C5471_22635</name>
</gene>
<name>A0ABX0GQ50_9GAMM</name>
<dbReference type="SUPFAM" id="SSF52402">
    <property type="entry name" value="Adenine nucleotide alpha hydrolases-like"/>
    <property type="match status" value="1"/>
</dbReference>